<evidence type="ECO:0000256" key="5">
    <source>
        <dbReference type="ARBA" id="ARBA00023125"/>
    </source>
</evidence>
<proteinExistence type="inferred from homology"/>
<evidence type="ECO:0000259" key="10">
    <source>
        <dbReference type="Pfam" id="PF16019"/>
    </source>
</evidence>
<dbReference type="GeneTree" id="ENSGT00950000183072"/>
<feature type="domain" description="Cysteine/serine-rich nuclear protein N-terminal" evidence="10">
    <location>
        <begin position="68"/>
        <end position="280"/>
    </location>
</feature>
<evidence type="ECO:0000313" key="12">
    <source>
        <dbReference type="Proteomes" id="UP000314987"/>
    </source>
</evidence>
<evidence type="ECO:0000256" key="6">
    <source>
        <dbReference type="ARBA" id="ARBA00023159"/>
    </source>
</evidence>
<organism evidence="11 12">
    <name type="scientific">Vombatus ursinus</name>
    <name type="common">Common wombat</name>
    <dbReference type="NCBI Taxonomy" id="29139"/>
    <lineage>
        <taxon>Eukaryota</taxon>
        <taxon>Metazoa</taxon>
        <taxon>Chordata</taxon>
        <taxon>Craniata</taxon>
        <taxon>Vertebrata</taxon>
        <taxon>Euteleostomi</taxon>
        <taxon>Mammalia</taxon>
        <taxon>Metatheria</taxon>
        <taxon>Diprotodontia</taxon>
        <taxon>Vombatidae</taxon>
        <taxon>Vombatus</taxon>
    </lineage>
</organism>
<dbReference type="GeneID" id="114023274"/>
<evidence type="ECO:0000313" key="11">
    <source>
        <dbReference type="Ensembl" id="ENSVURP00010015381.1"/>
    </source>
</evidence>
<dbReference type="PRINTS" id="PR02031">
    <property type="entry name" value="CYSSERRICHNP"/>
</dbReference>
<evidence type="ECO:0000256" key="2">
    <source>
        <dbReference type="ARBA" id="ARBA00008548"/>
    </source>
</evidence>
<keyword evidence="3" id="KW-0053">Apoptosis</keyword>
<keyword evidence="5" id="KW-0238">DNA-binding</keyword>
<dbReference type="AlphaFoldDB" id="A0A4X2KZF8"/>
<dbReference type="RefSeq" id="XP_027691664.1">
    <property type="nucleotide sequence ID" value="XM_027835863.1"/>
</dbReference>
<name>A0A4X2KZF8_VOMUR</name>
<dbReference type="InterPro" id="IPR031972">
    <property type="entry name" value="CSRNP_N"/>
</dbReference>
<dbReference type="Pfam" id="PF16019">
    <property type="entry name" value="CSRNP_N"/>
    <property type="match status" value="1"/>
</dbReference>
<dbReference type="CTD" id="64651"/>
<dbReference type="GO" id="GO:0005634">
    <property type="term" value="C:nucleus"/>
    <property type="evidence" value="ECO:0007669"/>
    <property type="project" value="UniProtKB-SubCell"/>
</dbReference>
<reference evidence="12" key="1">
    <citation type="submission" date="2018-12" db="EMBL/GenBank/DDBJ databases">
        <authorList>
            <person name="Yazar S."/>
        </authorList>
    </citation>
    <scope>NUCLEOTIDE SEQUENCE [LARGE SCALE GENOMIC DNA]</scope>
</reference>
<dbReference type="GO" id="GO:0043565">
    <property type="term" value="F:sequence-specific DNA binding"/>
    <property type="evidence" value="ECO:0007669"/>
    <property type="project" value="TreeGrafter"/>
</dbReference>
<dbReference type="RefSeq" id="XP_027691663.1">
    <property type="nucleotide sequence ID" value="XM_027835862.1"/>
</dbReference>
<evidence type="ECO:0000256" key="4">
    <source>
        <dbReference type="ARBA" id="ARBA00023015"/>
    </source>
</evidence>
<dbReference type="GO" id="GO:0000981">
    <property type="term" value="F:DNA-binding transcription factor activity, RNA polymerase II-specific"/>
    <property type="evidence" value="ECO:0007669"/>
    <property type="project" value="TreeGrafter"/>
</dbReference>
<evidence type="ECO:0000256" key="3">
    <source>
        <dbReference type="ARBA" id="ARBA00022703"/>
    </source>
</evidence>
<feature type="compositionally biased region" description="Low complexity" evidence="9">
    <location>
        <begin position="342"/>
        <end position="354"/>
    </location>
</feature>
<comment type="subcellular location">
    <subcellularLocation>
        <location evidence="1">Nucleus</location>
    </subcellularLocation>
</comment>
<keyword evidence="8" id="KW-0539">Nucleus</keyword>
<gene>
    <name evidence="11" type="primary">CSRNP1</name>
</gene>
<dbReference type="OrthoDB" id="5946974at2759"/>
<evidence type="ECO:0000256" key="7">
    <source>
        <dbReference type="ARBA" id="ARBA00023163"/>
    </source>
</evidence>
<dbReference type="Ensembl" id="ENSVURT00010017486.1">
    <property type="protein sequence ID" value="ENSVURP00010015381.1"/>
    <property type="gene ID" value="ENSVURG00010011783.1"/>
</dbReference>
<dbReference type="GO" id="GO:0006915">
    <property type="term" value="P:apoptotic process"/>
    <property type="evidence" value="ECO:0007669"/>
    <property type="project" value="UniProtKB-KW"/>
</dbReference>
<comment type="similarity">
    <text evidence="2">Belongs to the AXUD1 family.</text>
</comment>
<dbReference type="STRING" id="29139.ENSVURP00010015381"/>
<keyword evidence="7" id="KW-0804">Transcription</keyword>
<protein>
    <submittedName>
        <fullName evidence="11">Cysteine and serine rich nuclear protein 1</fullName>
    </submittedName>
</protein>
<evidence type="ECO:0000256" key="8">
    <source>
        <dbReference type="ARBA" id="ARBA00023242"/>
    </source>
</evidence>
<dbReference type="Proteomes" id="UP000314987">
    <property type="component" value="Unassembled WGS sequence"/>
</dbReference>
<feature type="region of interest" description="Disordered" evidence="9">
    <location>
        <begin position="334"/>
        <end position="366"/>
    </location>
</feature>
<reference evidence="11" key="2">
    <citation type="submission" date="2025-08" db="UniProtKB">
        <authorList>
            <consortium name="Ensembl"/>
        </authorList>
    </citation>
    <scope>IDENTIFICATION</scope>
</reference>
<dbReference type="PANTHER" id="PTHR13580">
    <property type="entry name" value="TGF-BETA INDUCED APOPTOSIS PROTEIN"/>
    <property type="match status" value="1"/>
</dbReference>
<sequence>MSGLLKRKFDQLDDDTSTSSSFSRSCSPTSSSESSGWDSDEEFHPAAFMPRDLIAPSILKKARRSAAGNVTFAGVTVFYFPRCQGFTSVPSRGGCTLGMVRRHHTCCNFTLEEFAQEQARSRKEKLRVRLREEKLEALKWKLKASGTPEPEETHQLPVEEADVEVTDEELDGGAFLQPYSARQRRRLLRAMGVRRIDREEKQELQAIRLSREDCGCKCQDVCDPETCSCSVTGIKCQMDHTSFPCGCSKDGCGNPEGRVEFNQARVQTHSLHTLTRLELESRQESSGSEAESLQDGSAAAAFACLGDEAGPLGPPPPTPTFPFPLGMEILGDSSCSSDMTDASASSVPSEAPSEGRPYGGAVPSDKLPADLDDDGLARILHFSDSNVLGEDDEEEGVRSGGVPPGIAHCQDDLGSFPSVDLFGAAADGYPGHMASIVSDCLDENANQDALCYLDGLPTQSAAGAGSSCPLPPSTDSCKSYTDLSLSSSDSLDLFQSFSDYSLGPLYPLPKDSENGDNLSVPQPAFSPASDPTACFLESLIGLSESVPEMPAPFSDNQLLEDAIKSSLMEMVKV</sequence>
<dbReference type="RefSeq" id="XP_027691662.1">
    <property type="nucleotide sequence ID" value="XM_027835861.1"/>
</dbReference>
<reference evidence="11" key="3">
    <citation type="submission" date="2025-09" db="UniProtKB">
        <authorList>
            <consortium name="Ensembl"/>
        </authorList>
    </citation>
    <scope>IDENTIFICATION</scope>
</reference>
<dbReference type="RefSeq" id="XP_027691665.1">
    <property type="nucleotide sequence ID" value="XM_027835864.1"/>
</dbReference>
<keyword evidence="12" id="KW-1185">Reference proteome</keyword>
<evidence type="ECO:0000256" key="9">
    <source>
        <dbReference type="SAM" id="MobiDB-lite"/>
    </source>
</evidence>
<keyword evidence="6" id="KW-0010">Activator</keyword>
<dbReference type="PANTHER" id="PTHR13580:SF10">
    <property type="entry name" value="CYSTEINE_SERINE-RICH NUCLEAR PROTEIN 1"/>
    <property type="match status" value="1"/>
</dbReference>
<accession>A0A4X2KZF8</accession>
<dbReference type="InterPro" id="IPR023260">
    <property type="entry name" value="Cys/Ser-rich_nuc_prot"/>
</dbReference>
<feature type="compositionally biased region" description="Low complexity" evidence="9">
    <location>
        <begin position="17"/>
        <end position="37"/>
    </location>
</feature>
<dbReference type="OMA" id="CGCDCRE"/>
<evidence type="ECO:0000256" key="1">
    <source>
        <dbReference type="ARBA" id="ARBA00004123"/>
    </source>
</evidence>
<keyword evidence="4" id="KW-0805">Transcription regulation</keyword>
<feature type="region of interest" description="Disordered" evidence="9">
    <location>
        <begin position="1"/>
        <end position="38"/>
    </location>
</feature>